<evidence type="ECO:0000256" key="1">
    <source>
        <dbReference type="ARBA" id="ARBA00004429"/>
    </source>
</evidence>
<evidence type="ECO:0000256" key="3">
    <source>
        <dbReference type="ARBA" id="ARBA00022475"/>
    </source>
</evidence>
<evidence type="ECO:0000313" key="11">
    <source>
        <dbReference type="EMBL" id="MDQ0152132.1"/>
    </source>
</evidence>
<feature type="transmembrane region" description="Helical" evidence="9">
    <location>
        <begin position="138"/>
        <end position="159"/>
    </location>
</feature>
<evidence type="ECO:0000256" key="7">
    <source>
        <dbReference type="ARBA" id="ARBA00023136"/>
    </source>
</evidence>
<feature type="transmembrane region" description="Helical" evidence="9">
    <location>
        <begin position="58"/>
        <end position="75"/>
    </location>
</feature>
<dbReference type="GO" id="GO:0015740">
    <property type="term" value="P:C4-dicarboxylate transport"/>
    <property type="evidence" value="ECO:0007669"/>
    <property type="project" value="TreeGrafter"/>
</dbReference>
<dbReference type="GO" id="GO:0005886">
    <property type="term" value="C:plasma membrane"/>
    <property type="evidence" value="ECO:0007669"/>
    <property type="project" value="UniProtKB-SubCell"/>
</dbReference>
<keyword evidence="5 9" id="KW-0812">Transmembrane</keyword>
<accession>A0AAE3V9A2</accession>
<evidence type="ECO:0000313" key="12">
    <source>
        <dbReference type="Proteomes" id="UP001241537"/>
    </source>
</evidence>
<evidence type="ECO:0000256" key="9">
    <source>
        <dbReference type="SAM" id="Phobius"/>
    </source>
</evidence>
<dbReference type="EMBL" id="JAUSTO010000004">
    <property type="protein sequence ID" value="MDQ0152132.1"/>
    <property type="molecule type" value="Genomic_DNA"/>
</dbReference>
<dbReference type="Pfam" id="PF04290">
    <property type="entry name" value="DctQ"/>
    <property type="match status" value="1"/>
</dbReference>
<keyword evidence="6 9" id="KW-1133">Transmembrane helix</keyword>
<dbReference type="AlphaFoldDB" id="A0AAE3V9A2"/>
<evidence type="ECO:0000256" key="6">
    <source>
        <dbReference type="ARBA" id="ARBA00022989"/>
    </source>
</evidence>
<comment type="caution">
    <text evidence="11">The sequence shown here is derived from an EMBL/GenBank/DDBJ whole genome shotgun (WGS) entry which is preliminary data.</text>
</comment>
<feature type="transmembrane region" description="Helical" evidence="9">
    <location>
        <begin position="96"/>
        <end position="114"/>
    </location>
</feature>
<keyword evidence="4" id="KW-0997">Cell inner membrane</keyword>
<organism evidence="11 12">
    <name type="scientific">Moryella indoligenes</name>
    <dbReference type="NCBI Taxonomy" id="371674"/>
    <lineage>
        <taxon>Bacteria</taxon>
        <taxon>Bacillati</taxon>
        <taxon>Bacillota</taxon>
        <taxon>Clostridia</taxon>
        <taxon>Lachnospirales</taxon>
        <taxon>Lachnospiraceae</taxon>
        <taxon>Moryella</taxon>
    </lineage>
</organism>
<dbReference type="GO" id="GO:0022857">
    <property type="term" value="F:transmembrane transporter activity"/>
    <property type="evidence" value="ECO:0007669"/>
    <property type="project" value="TreeGrafter"/>
</dbReference>
<name>A0AAE3V9A2_9FIRM</name>
<dbReference type="InterPro" id="IPR055348">
    <property type="entry name" value="DctQ"/>
</dbReference>
<keyword evidence="7 9" id="KW-0472">Membrane</keyword>
<evidence type="ECO:0000256" key="2">
    <source>
        <dbReference type="ARBA" id="ARBA00022448"/>
    </source>
</evidence>
<dbReference type="PANTHER" id="PTHR35011">
    <property type="entry name" value="2,3-DIKETO-L-GULONATE TRAP TRANSPORTER SMALL PERMEASE PROTEIN YIAM"/>
    <property type="match status" value="1"/>
</dbReference>
<keyword evidence="2" id="KW-0813">Transport</keyword>
<gene>
    <name evidence="11" type="ORF">J2S20_000817</name>
</gene>
<sequence>MKSESGFDKLVKGYTEVLCAFGCLFYLSFCACVLIQIISRNFLPSAPSWTEEAARYTFIYMVAFGCGVAVLRDEFVFVEFLKDMLEVKGQHRTNKLIRIFCTAVMLAVSVYILIKAEPTFCFIKFRMVSTAMQIPMQYIYFSQILLFSFLSISLVMRLIQMFRDFNKEVG</sequence>
<evidence type="ECO:0000256" key="4">
    <source>
        <dbReference type="ARBA" id="ARBA00022519"/>
    </source>
</evidence>
<keyword evidence="12" id="KW-1185">Reference proteome</keyword>
<feature type="domain" description="Tripartite ATP-independent periplasmic transporters DctQ component" evidence="10">
    <location>
        <begin position="30"/>
        <end position="163"/>
    </location>
</feature>
<comment type="similarity">
    <text evidence="8">Belongs to the TRAP transporter small permease family.</text>
</comment>
<dbReference type="PROSITE" id="PS51257">
    <property type="entry name" value="PROKAR_LIPOPROTEIN"/>
    <property type="match status" value="1"/>
</dbReference>
<evidence type="ECO:0000256" key="8">
    <source>
        <dbReference type="ARBA" id="ARBA00038436"/>
    </source>
</evidence>
<dbReference type="RefSeq" id="WP_106611235.1">
    <property type="nucleotide sequence ID" value="NZ_JAUSTO010000004.1"/>
</dbReference>
<evidence type="ECO:0000259" key="10">
    <source>
        <dbReference type="Pfam" id="PF04290"/>
    </source>
</evidence>
<keyword evidence="3" id="KW-1003">Cell membrane</keyword>
<proteinExistence type="inferred from homology"/>
<dbReference type="Proteomes" id="UP001241537">
    <property type="component" value="Unassembled WGS sequence"/>
</dbReference>
<reference evidence="11" key="1">
    <citation type="submission" date="2023-07" db="EMBL/GenBank/DDBJ databases">
        <title>Genomic Encyclopedia of Type Strains, Phase IV (KMG-IV): sequencing the most valuable type-strain genomes for metagenomic binning, comparative biology and taxonomic classification.</title>
        <authorList>
            <person name="Goeker M."/>
        </authorList>
    </citation>
    <scope>NUCLEOTIDE SEQUENCE</scope>
    <source>
        <strain evidence="11">DSM 19659</strain>
    </source>
</reference>
<dbReference type="PANTHER" id="PTHR35011:SF5">
    <property type="entry name" value="SIALIC ACID TRAP TRANSPORTER SMALL PERMEASE PROTEIN SIAQ"/>
    <property type="match status" value="1"/>
</dbReference>
<protein>
    <submittedName>
        <fullName evidence="11">TRAP-type C4-dicarboxylate transport system permease small subunit</fullName>
    </submittedName>
</protein>
<feature type="transmembrane region" description="Helical" evidence="9">
    <location>
        <begin position="17"/>
        <end position="38"/>
    </location>
</feature>
<dbReference type="InterPro" id="IPR007387">
    <property type="entry name" value="TRAP_DctQ"/>
</dbReference>
<comment type="subcellular location">
    <subcellularLocation>
        <location evidence="1">Cell inner membrane</location>
        <topology evidence="1">Multi-pass membrane protein</topology>
    </subcellularLocation>
</comment>
<evidence type="ECO:0000256" key="5">
    <source>
        <dbReference type="ARBA" id="ARBA00022692"/>
    </source>
</evidence>